<evidence type="ECO:0000313" key="8">
    <source>
        <dbReference type="EMBL" id="GIM65914.1"/>
    </source>
</evidence>
<dbReference type="AlphaFoldDB" id="A0A919S5N0"/>
<dbReference type="PROSITE" id="PS50043">
    <property type="entry name" value="HTH_LUXR_2"/>
    <property type="match status" value="1"/>
</dbReference>
<dbReference type="InterPro" id="IPR039420">
    <property type="entry name" value="WalR-like"/>
</dbReference>
<dbReference type="PROSITE" id="PS50110">
    <property type="entry name" value="RESPONSE_REGULATORY"/>
    <property type="match status" value="1"/>
</dbReference>
<feature type="domain" description="HTH luxR-type" evidence="6">
    <location>
        <begin position="154"/>
        <end position="219"/>
    </location>
</feature>
<evidence type="ECO:0000256" key="3">
    <source>
        <dbReference type="ARBA" id="ARBA00023125"/>
    </source>
</evidence>
<keyword evidence="1 5" id="KW-0597">Phosphoprotein</keyword>
<dbReference type="Proteomes" id="UP000681340">
    <property type="component" value="Unassembled WGS sequence"/>
</dbReference>
<reference evidence="8" key="1">
    <citation type="submission" date="2021-03" db="EMBL/GenBank/DDBJ databases">
        <title>Whole genome shotgun sequence of Actinoplanes auranticolor NBRC 12245.</title>
        <authorList>
            <person name="Komaki H."/>
            <person name="Tamura T."/>
        </authorList>
    </citation>
    <scope>NUCLEOTIDE SEQUENCE</scope>
    <source>
        <strain evidence="8">NBRC 12245</strain>
    </source>
</reference>
<evidence type="ECO:0000256" key="4">
    <source>
        <dbReference type="ARBA" id="ARBA00023163"/>
    </source>
</evidence>
<dbReference type="CDD" id="cd06170">
    <property type="entry name" value="LuxR_C_like"/>
    <property type="match status" value="1"/>
</dbReference>
<dbReference type="Pfam" id="PF00072">
    <property type="entry name" value="Response_reg"/>
    <property type="match status" value="1"/>
</dbReference>
<dbReference type="CDD" id="cd17535">
    <property type="entry name" value="REC_NarL-like"/>
    <property type="match status" value="1"/>
</dbReference>
<evidence type="ECO:0000256" key="2">
    <source>
        <dbReference type="ARBA" id="ARBA00023015"/>
    </source>
</evidence>
<sequence length="222" mass="23775">MSIDLPPLRVVIADDDELTRGGIRLILGGIPGVEVVAEATDGVQARDLTIRHRPDVVLLDIKMPALDGLAALREISRSSSAAVLMLTTFGEEDYIDEALACGAAGFILKSSAADELAPALRAAAAGEMFLSPPVTRRAVTQLRRLRPSPPGEEASARLDELSDREREVLRLLAQGLSNTGISERLVISESTVKSHVSRILLKLACDNRVQAALFAHRVGLLD</sequence>
<dbReference type="SUPFAM" id="SSF52172">
    <property type="entry name" value="CheY-like"/>
    <property type="match status" value="1"/>
</dbReference>
<dbReference type="InterPro" id="IPR058245">
    <property type="entry name" value="NreC/VraR/RcsB-like_REC"/>
</dbReference>
<dbReference type="Gene3D" id="3.40.50.2300">
    <property type="match status" value="1"/>
</dbReference>
<dbReference type="Pfam" id="PF00196">
    <property type="entry name" value="GerE"/>
    <property type="match status" value="1"/>
</dbReference>
<evidence type="ECO:0000256" key="1">
    <source>
        <dbReference type="ARBA" id="ARBA00022553"/>
    </source>
</evidence>
<protein>
    <submittedName>
        <fullName evidence="8">DNA-binding response regulator</fullName>
    </submittedName>
</protein>
<dbReference type="PROSITE" id="PS00622">
    <property type="entry name" value="HTH_LUXR_1"/>
    <property type="match status" value="1"/>
</dbReference>
<dbReference type="PANTHER" id="PTHR43214">
    <property type="entry name" value="TWO-COMPONENT RESPONSE REGULATOR"/>
    <property type="match status" value="1"/>
</dbReference>
<evidence type="ECO:0000256" key="5">
    <source>
        <dbReference type="PROSITE-ProRule" id="PRU00169"/>
    </source>
</evidence>
<dbReference type="PANTHER" id="PTHR43214:SF24">
    <property type="entry name" value="TRANSCRIPTIONAL REGULATORY PROTEIN NARL-RELATED"/>
    <property type="match status" value="1"/>
</dbReference>
<proteinExistence type="predicted"/>
<dbReference type="GO" id="GO:0003677">
    <property type="term" value="F:DNA binding"/>
    <property type="evidence" value="ECO:0007669"/>
    <property type="project" value="UniProtKB-KW"/>
</dbReference>
<dbReference type="GO" id="GO:0006355">
    <property type="term" value="P:regulation of DNA-templated transcription"/>
    <property type="evidence" value="ECO:0007669"/>
    <property type="project" value="InterPro"/>
</dbReference>
<dbReference type="InterPro" id="IPR001789">
    <property type="entry name" value="Sig_transdc_resp-reg_receiver"/>
</dbReference>
<accession>A0A919S5N0</accession>
<keyword evidence="3 8" id="KW-0238">DNA-binding</keyword>
<name>A0A919S5N0_9ACTN</name>
<organism evidence="8 9">
    <name type="scientific">Actinoplanes auranticolor</name>
    <dbReference type="NCBI Taxonomy" id="47988"/>
    <lineage>
        <taxon>Bacteria</taxon>
        <taxon>Bacillati</taxon>
        <taxon>Actinomycetota</taxon>
        <taxon>Actinomycetes</taxon>
        <taxon>Micromonosporales</taxon>
        <taxon>Micromonosporaceae</taxon>
        <taxon>Actinoplanes</taxon>
    </lineage>
</organism>
<comment type="caution">
    <text evidence="8">The sequence shown here is derived from an EMBL/GenBank/DDBJ whole genome shotgun (WGS) entry which is preliminary data.</text>
</comment>
<dbReference type="SMART" id="SM00421">
    <property type="entry name" value="HTH_LUXR"/>
    <property type="match status" value="1"/>
</dbReference>
<dbReference type="InterPro" id="IPR011006">
    <property type="entry name" value="CheY-like_superfamily"/>
</dbReference>
<dbReference type="SMART" id="SM00448">
    <property type="entry name" value="REC"/>
    <property type="match status" value="1"/>
</dbReference>
<keyword evidence="4" id="KW-0804">Transcription</keyword>
<evidence type="ECO:0000259" key="7">
    <source>
        <dbReference type="PROSITE" id="PS50110"/>
    </source>
</evidence>
<gene>
    <name evidence="8" type="ORF">Aau02nite_20650</name>
</gene>
<dbReference type="InterPro" id="IPR000792">
    <property type="entry name" value="Tscrpt_reg_LuxR_C"/>
</dbReference>
<evidence type="ECO:0000259" key="6">
    <source>
        <dbReference type="PROSITE" id="PS50043"/>
    </source>
</evidence>
<keyword evidence="9" id="KW-1185">Reference proteome</keyword>
<keyword evidence="2" id="KW-0805">Transcription regulation</keyword>
<dbReference type="RefSeq" id="WP_212988119.1">
    <property type="nucleotide sequence ID" value="NZ_BAABEA010000009.1"/>
</dbReference>
<dbReference type="GO" id="GO:0000160">
    <property type="term" value="P:phosphorelay signal transduction system"/>
    <property type="evidence" value="ECO:0007669"/>
    <property type="project" value="InterPro"/>
</dbReference>
<feature type="domain" description="Response regulatory" evidence="7">
    <location>
        <begin position="9"/>
        <end position="124"/>
    </location>
</feature>
<dbReference type="EMBL" id="BOQL01000018">
    <property type="protein sequence ID" value="GIM65914.1"/>
    <property type="molecule type" value="Genomic_DNA"/>
</dbReference>
<evidence type="ECO:0000313" key="9">
    <source>
        <dbReference type="Proteomes" id="UP000681340"/>
    </source>
</evidence>
<dbReference type="PRINTS" id="PR00038">
    <property type="entry name" value="HTHLUXR"/>
</dbReference>
<feature type="modified residue" description="4-aspartylphosphate" evidence="5">
    <location>
        <position position="60"/>
    </location>
</feature>